<keyword evidence="3" id="KW-0812">Transmembrane</keyword>
<dbReference type="PANTHER" id="PTHR31515:SF2">
    <property type="entry name" value="TRANSMEMBRANE PROTEIN"/>
    <property type="match status" value="1"/>
</dbReference>
<dbReference type="Proteomes" id="UP000265515">
    <property type="component" value="Unassembled WGS sequence"/>
</dbReference>
<feature type="domain" description="DUF7906" evidence="5">
    <location>
        <begin position="416"/>
        <end position="469"/>
    </location>
</feature>
<dbReference type="OMA" id="IHCTKER"/>
<dbReference type="EMBL" id="BFEA01000250">
    <property type="protein sequence ID" value="GBG76682.1"/>
    <property type="molecule type" value="Genomic_DNA"/>
</dbReference>
<gene>
    <name evidence="6" type="ORF">CBR_g22899</name>
</gene>
<keyword evidence="4" id="KW-0732">Signal</keyword>
<keyword evidence="7" id="KW-1185">Reference proteome</keyword>
<evidence type="ECO:0000313" key="7">
    <source>
        <dbReference type="Proteomes" id="UP000265515"/>
    </source>
</evidence>
<evidence type="ECO:0000256" key="1">
    <source>
        <dbReference type="SAM" id="Coils"/>
    </source>
</evidence>
<protein>
    <recommendedName>
        <fullName evidence="5">DUF7906 domain-containing protein</fullName>
    </recommendedName>
</protein>
<evidence type="ECO:0000256" key="3">
    <source>
        <dbReference type="SAM" id="Phobius"/>
    </source>
</evidence>
<evidence type="ECO:0000313" key="6">
    <source>
        <dbReference type="EMBL" id="GBG76682.1"/>
    </source>
</evidence>
<feature type="coiled-coil region" evidence="1">
    <location>
        <begin position="543"/>
        <end position="570"/>
    </location>
</feature>
<evidence type="ECO:0000259" key="5">
    <source>
        <dbReference type="Pfam" id="PF25483"/>
    </source>
</evidence>
<keyword evidence="1" id="KW-0175">Coiled coil</keyword>
<name>A0A388L357_CHABU</name>
<dbReference type="InterPro" id="IPR057228">
    <property type="entry name" value="DUF7906"/>
</dbReference>
<proteinExistence type="predicted"/>
<feature type="chain" id="PRO_5017309630" description="DUF7906 domain-containing protein" evidence="4">
    <location>
        <begin position="37"/>
        <end position="1011"/>
    </location>
</feature>
<keyword evidence="3" id="KW-0472">Membrane</keyword>
<feature type="region of interest" description="Disordered" evidence="2">
    <location>
        <begin position="152"/>
        <end position="178"/>
    </location>
</feature>
<keyword evidence="3" id="KW-1133">Transmembrane helix</keyword>
<dbReference type="STRING" id="69332.A0A388L357"/>
<evidence type="ECO:0000256" key="4">
    <source>
        <dbReference type="SAM" id="SignalP"/>
    </source>
</evidence>
<dbReference type="PANTHER" id="PTHR31515">
    <property type="entry name" value="TRANSMEMBRANE PROTEIN-RELATED"/>
    <property type="match status" value="1"/>
</dbReference>
<dbReference type="AlphaFoldDB" id="A0A388L357"/>
<reference evidence="6 7" key="1">
    <citation type="journal article" date="2018" name="Cell">
        <title>The Chara Genome: Secondary Complexity and Implications for Plant Terrestrialization.</title>
        <authorList>
            <person name="Nishiyama T."/>
            <person name="Sakayama H."/>
            <person name="Vries J.D."/>
            <person name="Buschmann H."/>
            <person name="Saint-Marcoux D."/>
            <person name="Ullrich K.K."/>
            <person name="Haas F.B."/>
            <person name="Vanderstraeten L."/>
            <person name="Becker D."/>
            <person name="Lang D."/>
            <person name="Vosolsobe S."/>
            <person name="Rombauts S."/>
            <person name="Wilhelmsson P.K.I."/>
            <person name="Janitza P."/>
            <person name="Kern R."/>
            <person name="Heyl A."/>
            <person name="Rumpler F."/>
            <person name="Villalobos L.I.A.C."/>
            <person name="Clay J.M."/>
            <person name="Skokan R."/>
            <person name="Toyoda A."/>
            <person name="Suzuki Y."/>
            <person name="Kagoshima H."/>
            <person name="Schijlen E."/>
            <person name="Tajeshwar N."/>
            <person name="Catarino B."/>
            <person name="Hetherington A.J."/>
            <person name="Saltykova A."/>
            <person name="Bonnot C."/>
            <person name="Breuninger H."/>
            <person name="Symeonidi A."/>
            <person name="Radhakrishnan G.V."/>
            <person name="Van Nieuwerburgh F."/>
            <person name="Deforce D."/>
            <person name="Chang C."/>
            <person name="Karol K.G."/>
            <person name="Hedrich R."/>
            <person name="Ulvskov P."/>
            <person name="Glockner G."/>
            <person name="Delwiche C.F."/>
            <person name="Petrasek J."/>
            <person name="Van de Peer Y."/>
            <person name="Friml J."/>
            <person name="Beilby M."/>
            <person name="Dolan L."/>
            <person name="Kohara Y."/>
            <person name="Sugano S."/>
            <person name="Fujiyama A."/>
            <person name="Delaux P.-M."/>
            <person name="Quint M."/>
            <person name="TheiBen G."/>
            <person name="Hagemann M."/>
            <person name="Harholt J."/>
            <person name="Dunand C."/>
            <person name="Zachgo S."/>
            <person name="Langdale J."/>
            <person name="Maumus F."/>
            <person name="Straeten D.V.D."/>
            <person name="Gould S.B."/>
            <person name="Rensing S.A."/>
        </authorList>
    </citation>
    <scope>NUCLEOTIDE SEQUENCE [LARGE SCALE GENOMIC DNA]</scope>
    <source>
        <strain evidence="6 7">S276</strain>
    </source>
</reference>
<evidence type="ECO:0000256" key="2">
    <source>
        <dbReference type="SAM" id="MobiDB-lite"/>
    </source>
</evidence>
<dbReference type="OrthoDB" id="16573at2759"/>
<dbReference type="Pfam" id="PF25483">
    <property type="entry name" value="DUF7906"/>
    <property type="match status" value="1"/>
</dbReference>
<feature type="compositionally biased region" description="Basic and acidic residues" evidence="2">
    <location>
        <begin position="152"/>
        <end position="167"/>
    </location>
</feature>
<organism evidence="6 7">
    <name type="scientific">Chara braunii</name>
    <name type="common">Braun's stonewort</name>
    <dbReference type="NCBI Taxonomy" id="69332"/>
    <lineage>
        <taxon>Eukaryota</taxon>
        <taxon>Viridiplantae</taxon>
        <taxon>Streptophyta</taxon>
        <taxon>Charophyceae</taxon>
        <taxon>Charales</taxon>
        <taxon>Characeae</taxon>
        <taxon>Chara</taxon>
    </lineage>
</organism>
<feature type="signal peptide" evidence="4">
    <location>
        <begin position="1"/>
        <end position="36"/>
    </location>
</feature>
<feature type="transmembrane region" description="Helical" evidence="3">
    <location>
        <begin position="981"/>
        <end position="1001"/>
    </location>
</feature>
<accession>A0A388L357</accession>
<sequence>MTMAARSRCPIGPCQFQIHLCVCLILLGGMGKIALSGQVGGPGVDRNAHLNLFGDLNDPLRGAGLFEQEDLDDWIHVTPKLKVTDEDRVNYSQSGRIAHFLQLKKVKAVHLPVPVNFLFVGFNQDGSHGFKVDEWDIRHWFEHMDHVLQHTRVPDQRGDEKGTKEVQNDPADEEEDMPWEELKDIPPELEGQPLRGRSKVGEGERMSAFSFVHFNFSCHAIDVGPRVTEVFQTAIRALARREYPVHNRTGTAWEDVYQVDADAMVALMNSLVAQLNLEYAYNIFILNPKRFHHKYGYRVGFSSEELQLLVDEGGLVPRKLPKDWSQEPPAVALGSDSSSWRRSRSERPKDKFLWRLLDHKEVDDWAAKKQVTLQALRNEMMADQDNPAAIVGKKARQILNQNSDYSKDLAKHVGRRDSGLHADCLVDSWVSLERVAFMDLTAGPFFWGPMVKGEGVRGENSLPSMEKIFAVLSRYAPEEDRSTGELEKELQEMAEDRFRSLHVDYSGELSPAHDAEMLMAELDVYDLFAQRHCRGRLTMTKTCRNLQERVATMQDEIHRLDSAISDEQRRVILRAALERVRSWSVSAAMEDELWKKQHQEAPSLAQDIFLSHVGAVLSNAMRNVITPSTTQHPKHIHLHVSFHLYIVHPHGAVSKEHAFAIDDFKHEVMKLKTSRQDFRFFQHRLGVADDIALGVAFTSSMRKAAVPYITSHGHFWPVQRNYIDSLTLQHQLEKIGEDGISSVSSINWGYGQLNVPIFIFSLHAHPPILIDKELTAKSIGNMVLVVQSDEPTWGSHVQCNQESLHLNLRNPLKSAVAAVAEHLTGILPSHRSFSHAHGKAAEDWMWAVGAHALSATSVRGWRLSQFHVDAAWRNYIVVAMDQAVHRLNQGIRILSHEATSDETFAGLKKFHHLEWMMGQYSYFIDIWRGLVREMEMLRYDRAVNYLNQLKFVSEDFLARCEHLQELLHPVHCTRQRTLKVGIIPAVLGIIAAASMTVFLVLHRRKAKPKIN</sequence>
<dbReference type="Gramene" id="GBG76682">
    <property type="protein sequence ID" value="GBG76682"/>
    <property type="gene ID" value="CBR_g22899"/>
</dbReference>
<comment type="caution">
    <text evidence="6">The sequence shown here is derived from an EMBL/GenBank/DDBJ whole genome shotgun (WGS) entry which is preliminary data.</text>
</comment>